<comment type="caution">
    <text evidence="3">The sequence shown here is derived from an EMBL/GenBank/DDBJ whole genome shotgun (WGS) entry which is preliminary data.</text>
</comment>
<gene>
    <name evidence="3" type="ORF">VRU49_06625</name>
</gene>
<organism evidence="3 4">
    <name type="scientific">Pedobacter flavus</name>
    <dbReference type="NCBI Taxonomy" id="3113906"/>
    <lineage>
        <taxon>Bacteria</taxon>
        <taxon>Pseudomonadati</taxon>
        <taxon>Bacteroidota</taxon>
        <taxon>Sphingobacteriia</taxon>
        <taxon>Sphingobacteriales</taxon>
        <taxon>Sphingobacteriaceae</taxon>
        <taxon>Pedobacter</taxon>
    </lineage>
</organism>
<name>A0ABU7H180_9SPHI</name>
<keyword evidence="1" id="KW-0812">Transmembrane</keyword>
<feature type="transmembrane region" description="Helical" evidence="1">
    <location>
        <begin position="34"/>
        <end position="52"/>
    </location>
</feature>
<dbReference type="InterPro" id="IPR054331">
    <property type="entry name" value="LiaF_TM"/>
</dbReference>
<dbReference type="EMBL" id="JAZDQU010000002">
    <property type="protein sequence ID" value="MEE1885094.1"/>
    <property type="molecule type" value="Genomic_DNA"/>
</dbReference>
<feature type="domain" description="LiaF transmembrane" evidence="2">
    <location>
        <begin position="7"/>
        <end position="72"/>
    </location>
</feature>
<proteinExistence type="predicted"/>
<evidence type="ECO:0000313" key="4">
    <source>
        <dbReference type="Proteomes" id="UP001337681"/>
    </source>
</evidence>
<sequence>MKVDRIIWGLLFLFVGGVILLDNFNVIEFYWRNVWRFWPVLLIVAGVNLLVNRKNSPIGGYVTIAVTVISLAFLFWKGQQPAQSWWFGDRIYSKIENDDWEVDHKAKMVYSEAMPSVTPRTANLNFNGGGYKFSLEGETDSLLFAESRIKKNALSYTSIITDSVATLEFSTNNRKNNSWNVDGSNQLKLYLNKNPEWNFDINFGAGELDMDLKDYRVKNFEFNGGATDVDIVFGNLVPLLNVVVKAGVSDIKIKVPFDSGCQIVTSTGMSMRNFRNFKKVEDGLYETEGYAAAKNKINIKIEGGLGNFEVQRN</sequence>
<keyword evidence="1" id="KW-0472">Membrane</keyword>
<dbReference type="RefSeq" id="WP_330145997.1">
    <property type="nucleotide sequence ID" value="NZ_JAZDQU010000002.1"/>
</dbReference>
<dbReference type="Proteomes" id="UP001337681">
    <property type="component" value="Unassembled WGS sequence"/>
</dbReference>
<protein>
    <submittedName>
        <fullName evidence="3">DUF5668 domain-containing protein</fullName>
    </submittedName>
</protein>
<evidence type="ECO:0000259" key="2">
    <source>
        <dbReference type="Pfam" id="PF22570"/>
    </source>
</evidence>
<evidence type="ECO:0000256" key="1">
    <source>
        <dbReference type="SAM" id="Phobius"/>
    </source>
</evidence>
<dbReference type="Pfam" id="PF22570">
    <property type="entry name" value="LiaF-TM"/>
    <property type="match status" value="1"/>
</dbReference>
<feature type="transmembrane region" description="Helical" evidence="1">
    <location>
        <begin position="6"/>
        <end position="27"/>
    </location>
</feature>
<evidence type="ECO:0000313" key="3">
    <source>
        <dbReference type="EMBL" id="MEE1885094.1"/>
    </source>
</evidence>
<accession>A0ABU7H180</accession>
<keyword evidence="4" id="KW-1185">Reference proteome</keyword>
<keyword evidence="1" id="KW-1133">Transmembrane helix</keyword>
<feature type="transmembrane region" description="Helical" evidence="1">
    <location>
        <begin position="58"/>
        <end position="76"/>
    </location>
</feature>
<reference evidence="3 4" key="1">
    <citation type="submission" date="2024-01" db="EMBL/GenBank/DDBJ databases">
        <title>Pedobacter sp. nov., isolated from oil-contaminated soil.</title>
        <authorList>
            <person name="Le N.T.T."/>
        </authorList>
    </citation>
    <scope>NUCLEOTIDE SEQUENCE [LARGE SCALE GENOMIC DNA]</scope>
    <source>
        <strain evidence="3 4">VNH31</strain>
    </source>
</reference>